<organism evidence="2 3">
    <name type="scientific">Lysobacter arenosi</name>
    <dbReference type="NCBI Taxonomy" id="2795387"/>
    <lineage>
        <taxon>Bacteria</taxon>
        <taxon>Pseudomonadati</taxon>
        <taxon>Pseudomonadota</taxon>
        <taxon>Gammaproteobacteria</taxon>
        <taxon>Lysobacterales</taxon>
        <taxon>Lysobacteraceae</taxon>
        <taxon>Lysobacter</taxon>
    </lineage>
</organism>
<name>A0ABX7RFW1_9GAMM</name>
<keyword evidence="3" id="KW-1185">Reference proteome</keyword>
<dbReference type="Proteomes" id="UP000663400">
    <property type="component" value="Chromosome"/>
</dbReference>
<dbReference type="Gene3D" id="1.10.10.10">
    <property type="entry name" value="Winged helix-like DNA-binding domain superfamily/Winged helix DNA-binding domain"/>
    <property type="match status" value="1"/>
</dbReference>
<protein>
    <submittedName>
        <fullName evidence="2">Helix-turn-helix domain-containing protein</fullName>
    </submittedName>
</protein>
<feature type="region of interest" description="Disordered" evidence="1">
    <location>
        <begin position="211"/>
        <end position="244"/>
    </location>
</feature>
<sequence>MADEPFNFSGKLAFLIRASCDSRLVRTDVAVLSVIVDHANMRDGTCFPSLATIVGKSNVPKTTAIRALRRLESSSWIAVRRRHGAPSTYELTGSVDGTSSAHGTGASWNATGATKGLRTGSAHGTNLAPPMGHEQKKAFNRLEQMPASPPADPIFGSGLAFLISKGISEQRARSILGKLRKDVGNVEASRLLSQAEKQDISAPVGWLEAASKSHRQGKVSDDFREITYQGTPADQQPAWARGAA</sequence>
<evidence type="ECO:0000313" key="2">
    <source>
        <dbReference type="EMBL" id="QSX75746.1"/>
    </source>
</evidence>
<evidence type="ECO:0000313" key="3">
    <source>
        <dbReference type="Proteomes" id="UP000663400"/>
    </source>
</evidence>
<evidence type="ECO:0000256" key="1">
    <source>
        <dbReference type="SAM" id="MobiDB-lite"/>
    </source>
</evidence>
<dbReference type="Pfam" id="PF13730">
    <property type="entry name" value="HTH_36"/>
    <property type="match status" value="1"/>
</dbReference>
<reference evidence="2 3" key="1">
    <citation type="submission" date="2021-02" db="EMBL/GenBank/DDBJ databases">
        <title>Lysobacter arenosi sp. nov., isolated from soil of gangwondo yeongwol, south Korea.</title>
        <authorList>
            <person name="Kim K.R."/>
            <person name="Kim K.H."/>
            <person name="Jeon C.O."/>
        </authorList>
    </citation>
    <scope>NUCLEOTIDE SEQUENCE [LARGE SCALE GENOMIC DNA]</scope>
    <source>
        <strain evidence="2 3">R7</strain>
    </source>
</reference>
<dbReference type="InterPro" id="IPR036388">
    <property type="entry name" value="WH-like_DNA-bd_sf"/>
</dbReference>
<gene>
    <name evidence="2" type="ORF">HIV01_004265</name>
</gene>
<proteinExistence type="predicted"/>
<accession>A0ABX7RFW1</accession>
<dbReference type="EMBL" id="CP071517">
    <property type="protein sequence ID" value="QSX75746.1"/>
    <property type="molecule type" value="Genomic_DNA"/>
</dbReference>